<keyword evidence="3" id="KW-1185">Reference proteome</keyword>
<dbReference type="RefSeq" id="WP_289606640.1">
    <property type="nucleotide sequence ID" value="NZ_JAUDCG010000002.1"/>
</dbReference>
<evidence type="ECO:0000313" key="2">
    <source>
        <dbReference type="EMBL" id="MDM8156168.1"/>
    </source>
</evidence>
<comment type="caution">
    <text evidence="2">The sequence shown here is derived from an EMBL/GenBank/DDBJ whole genome shotgun (WGS) entry which is preliminary data.</text>
</comment>
<feature type="transmembrane region" description="Helical" evidence="1">
    <location>
        <begin position="38"/>
        <end position="63"/>
    </location>
</feature>
<protein>
    <recommendedName>
        <fullName evidence="4">PepSY domain-containing protein</fullName>
    </recommendedName>
</protein>
<organism evidence="2 3">
    <name type="scientific">Amedibacillus dolichus</name>
    <dbReference type="NCBI Taxonomy" id="31971"/>
    <lineage>
        <taxon>Bacteria</taxon>
        <taxon>Bacillati</taxon>
        <taxon>Bacillota</taxon>
        <taxon>Erysipelotrichia</taxon>
        <taxon>Erysipelotrichales</taxon>
        <taxon>Erysipelotrichaceae</taxon>
        <taxon>Amedibacillus</taxon>
    </lineage>
</organism>
<dbReference type="Proteomes" id="UP001529340">
    <property type="component" value="Unassembled WGS sequence"/>
</dbReference>
<dbReference type="EMBL" id="JAUDCG010000002">
    <property type="protein sequence ID" value="MDM8156168.1"/>
    <property type="molecule type" value="Genomic_DNA"/>
</dbReference>
<reference evidence="2 3" key="1">
    <citation type="submission" date="2023-06" db="EMBL/GenBank/DDBJ databases">
        <title>Identification and characterization of horizontal gene transfer across gut microbiota members of farm animals based on homology search.</title>
        <authorList>
            <person name="Schwarzerova J."/>
            <person name="Nykrynova M."/>
            <person name="Jureckova K."/>
            <person name="Cejkova D."/>
            <person name="Rychlik I."/>
        </authorList>
    </citation>
    <scope>NUCLEOTIDE SEQUENCE [LARGE SCALE GENOMIC DNA]</scope>
    <source>
        <strain evidence="2 3">ET39</strain>
    </source>
</reference>
<proteinExistence type="predicted"/>
<keyword evidence="1" id="KW-0812">Transmembrane</keyword>
<reference evidence="2 3" key="3">
    <citation type="submission" date="2023-06" db="EMBL/GenBank/DDBJ databases">
        <authorList>
            <person name="Zeman M."/>
            <person name="Kubasova T."/>
            <person name="Jahodarova E."/>
            <person name="Nykrynova M."/>
            <person name="Rychlik I."/>
        </authorList>
    </citation>
    <scope>NUCLEOTIDE SEQUENCE [LARGE SCALE GENOMIC DNA]</scope>
    <source>
        <strain evidence="2 3">ET39</strain>
    </source>
</reference>
<gene>
    <name evidence="2" type="ORF">QUV96_00780</name>
</gene>
<name>A0ABT7U951_9FIRM</name>
<keyword evidence="1" id="KW-1133">Transmembrane helix</keyword>
<evidence type="ECO:0000256" key="1">
    <source>
        <dbReference type="SAM" id="Phobius"/>
    </source>
</evidence>
<keyword evidence="1" id="KW-0472">Membrane</keyword>
<reference evidence="3" key="2">
    <citation type="submission" date="2023-06" db="EMBL/GenBank/DDBJ databases">
        <title>Identification and characterization of horizontal gene transfer across gut microbiota members of farm animals based on homology search.</title>
        <authorList>
            <person name="Zeman M."/>
            <person name="Kubasova T."/>
            <person name="Jahodarova E."/>
            <person name="Nykrynova M."/>
            <person name="Rychlik I."/>
        </authorList>
    </citation>
    <scope>NUCLEOTIDE SEQUENCE [LARGE SCALE GENOMIC DNA]</scope>
    <source>
        <strain evidence="3">ET39</strain>
    </source>
</reference>
<accession>A0ABT7U951</accession>
<evidence type="ECO:0000313" key="3">
    <source>
        <dbReference type="Proteomes" id="UP001529340"/>
    </source>
</evidence>
<evidence type="ECO:0008006" key="4">
    <source>
        <dbReference type="Google" id="ProtNLM"/>
    </source>
</evidence>
<sequence length="369" mass="41764">MNERYRQEVGRIQASDTFKQQLKDAMSRQKRGSFRFPYLKAAFCTALGLLLLCAITLSVPGFFEAPLPMLKIDRQETVSSHNLGTVGTLGNNAEELAHNVPYMPQEGDVLPVYENPWSEESPYLSESDDAELLPLLEMFAKRFLLDEYQIAHLHEQLSTGMLNSNIYLQADIGRLILSSRDSAYLLLSDPQAYDLSGDSQAEVIAKTEQFLKEYPLVDPDEAYIDVSLTAHTPNANRWQIRISRQQDDPKETLIEQQLNAFQLTLDPQGHLASISCIAVDTAQPLGEYPLKSRQEALQELYDGTCSPSSPAIAKDAQIAYTEVVYGRYLSDAYDMPYYKFYVLQKMGESSSYAPYYVIAVDEEWIQMEE</sequence>